<dbReference type="PANTHER" id="PTHR11079:SF149">
    <property type="entry name" value="TRNA-SPECIFIC ADENOSINE DEAMINASE 2"/>
    <property type="match status" value="1"/>
</dbReference>
<proteinExistence type="predicted"/>
<dbReference type="GO" id="GO:0002100">
    <property type="term" value="P:tRNA wobble adenosine to inosine editing"/>
    <property type="evidence" value="ECO:0007669"/>
    <property type="project" value="InterPro"/>
</dbReference>
<dbReference type="AlphaFoldDB" id="A0A423TM08"/>
<gene>
    <name evidence="3" type="ORF">C7M84_003864</name>
</gene>
<name>A0A423TM08_PENVA</name>
<sequence>MDGIASTDLSNQWMEAALNQAKDALNSGEVPVGCVFIYKGSIIASGRNTVNETHNATRHAEMNCVDQVLDWCQEKKLNHKHVFPEISIYVTVEPCGMCADALGQLDIQEIVFGCSNDRFGGCGSVVNVPKMYNYPFNIKKGIRADEAIGLLKDFYKGENPNAPSDKAKRKKSQQ</sequence>
<evidence type="ECO:0000313" key="4">
    <source>
        <dbReference type="Proteomes" id="UP000283509"/>
    </source>
</evidence>
<dbReference type="Pfam" id="PF00383">
    <property type="entry name" value="dCMP_cyt_deam_1"/>
    <property type="match status" value="1"/>
</dbReference>
<dbReference type="STRING" id="6689.A0A423TM08"/>
<dbReference type="InterPro" id="IPR002125">
    <property type="entry name" value="CMP_dCMP_dom"/>
</dbReference>
<dbReference type="GO" id="GO:0046872">
    <property type="term" value="F:metal ion binding"/>
    <property type="evidence" value="ECO:0007669"/>
    <property type="project" value="UniProtKB-KW"/>
</dbReference>
<dbReference type="CDD" id="cd01285">
    <property type="entry name" value="nucleoside_deaminase"/>
    <property type="match status" value="1"/>
</dbReference>
<organism evidence="3 4">
    <name type="scientific">Penaeus vannamei</name>
    <name type="common">Whiteleg shrimp</name>
    <name type="synonym">Litopenaeus vannamei</name>
    <dbReference type="NCBI Taxonomy" id="6689"/>
    <lineage>
        <taxon>Eukaryota</taxon>
        <taxon>Metazoa</taxon>
        <taxon>Ecdysozoa</taxon>
        <taxon>Arthropoda</taxon>
        <taxon>Crustacea</taxon>
        <taxon>Multicrustacea</taxon>
        <taxon>Malacostraca</taxon>
        <taxon>Eumalacostraca</taxon>
        <taxon>Eucarida</taxon>
        <taxon>Decapoda</taxon>
        <taxon>Dendrobranchiata</taxon>
        <taxon>Penaeoidea</taxon>
        <taxon>Penaeidae</taxon>
        <taxon>Penaeus</taxon>
    </lineage>
</organism>
<reference evidence="3 4" key="1">
    <citation type="submission" date="2018-04" db="EMBL/GenBank/DDBJ databases">
        <authorList>
            <person name="Zhang X."/>
            <person name="Yuan J."/>
            <person name="Li F."/>
            <person name="Xiang J."/>
        </authorList>
    </citation>
    <scope>NUCLEOTIDE SEQUENCE [LARGE SCALE GENOMIC DNA]</scope>
    <source>
        <tissue evidence="3">Muscle</tissue>
    </source>
</reference>
<evidence type="ECO:0000313" key="3">
    <source>
        <dbReference type="EMBL" id="ROT77496.1"/>
    </source>
</evidence>
<comment type="caution">
    <text evidence="3">The sequence shown here is derived from an EMBL/GenBank/DDBJ whole genome shotgun (WGS) entry which is preliminary data.</text>
</comment>
<dbReference type="InterPro" id="IPR016193">
    <property type="entry name" value="Cytidine_deaminase-like"/>
</dbReference>
<dbReference type="GO" id="GO:0005737">
    <property type="term" value="C:cytoplasm"/>
    <property type="evidence" value="ECO:0007669"/>
    <property type="project" value="TreeGrafter"/>
</dbReference>
<dbReference type="PANTHER" id="PTHR11079">
    <property type="entry name" value="CYTOSINE DEAMINASE FAMILY MEMBER"/>
    <property type="match status" value="1"/>
</dbReference>
<feature type="domain" description="CMP/dCMP-type deaminase" evidence="2">
    <location>
        <begin position="8"/>
        <end position="124"/>
    </location>
</feature>
<dbReference type="OrthoDB" id="408702at2759"/>
<dbReference type="SUPFAM" id="SSF53927">
    <property type="entry name" value="Cytidine deaminase-like"/>
    <property type="match status" value="1"/>
</dbReference>
<dbReference type="EMBL" id="QCYY01001518">
    <property type="protein sequence ID" value="ROT77496.1"/>
    <property type="molecule type" value="Genomic_DNA"/>
</dbReference>
<keyword evidence="1" id="KW-0378">Hydrolase</keyword>
<accession>A0A423TM08</accession>
<evidence type="ECO:0000256" key="1">
    <source>
        <dbReference type="ARBA" id="ARBA00022801"/>
    </source>
</evidence>
<dbReference type="GO" id="GO:0052717">
    <property type="term" value="F:tRNA-specific adenosine-34 deaminase activity"/>
    <property type="evidence" value="ECO:0007669"/>
    <property type="project" value="UniProtKB-EC"/>
</dbReference>
<keyword evidence="4" id="KW-1185">Reference proteome</keyword>
<reference evidence="3 4" key="2">
    <citation type="submission" date="2019-01" db="EMBL/GenBank/DDBJ databases">
        <title>The decoding of complex shrimp genome reveals the adaptation for benthos swimmer, frequently molting mechanism and breeding impact on genome.</title>
        <authorList>
            <person name="Sun Y."/>
            <person name="Gao Y."/>
            <person name="Yu Y."/>
        </authorList>
    </citation>
    <scope>NUCLEOTIDE SEQUENCE [LARGE SCALE GENOMIC DNA]</scope>
    <source>
        <tissue evidence="3">Muscle</tissue>
    </source>
</reference>
<dbReference type="Gene3D" id="3.40.140.10">
    <property type="entry name" value="Cytidine Deaminase, domain 2"/>
    <property type="match status" value="1"/>
</dbReference>
<dbReference type="Proteomes" id="UP000283509">
    <property type="component" value="Unassembled WGS sequence"/>
</dbReference>
<protein>
    <submittedName>
        <fullName evidence="3">Putative tRNA-specific adenosine deaminase 2</fullName>
    </submittedName>
</protein>
<dbReference type="GO" id="GO:0005634">
    <property type="term" value="C:nucleus"/>
    <property type="evidence" value="ECO:0007669"/>
    <property type="project" value="TreeGrafter"/>
</dbReference>
<evidence type="ECO:0000259" key="2">
    <source>
        <dbReference type="PROSITE" id="PS51747"/>
    </source>
</evidence>
<dbReference type="PROSITE" id="PS51747">
    <property type="entry name" value="CYT_DCMP_DEAMINASES_2"/>
    <property type="match status" value="1"/>
</dbReference>